<dbReference type="InterPro" id="IPR011009">
    <property type="entry name" value="Kinase-like_dom_sf"/>
</dbReference>
<reference evidence="2" key="2">
    <citation type="submission" date="2025-09" db="UniProtKB">
        <authorList>
            <consortium name="Ensembl"/>
        </authorList>
    </citation>
    <scope>IDENTIFICATION</scope>
</reference>
<evidence type="ECO:0000313" key="2">
    <source>
        <dbReference type="Ensembl" id="ENSSLDP00000026596.1"/>
    </source>
</evidence>
<dbReference type="GO" id="GO:0000776">
    <property type="term" value="C:kinetochore"/>
    <property type="evidence" value="ECO:0007669"/>
    <property type="project" value="TreeGrafter"/>
</dbReference>
<protein>
    <recommendedName>
        <fullName evidence="1">Protein kinase domain-containing protein</fullName>
    </recommendedName>
</protein>
<dbReference type="InterPro" id="IPR000719">
    <property type="entry name" value="Prot_kinase_dom"/>
</dbReference>
<dbReference type="GO" id="GO:0007140">
    <property type="term" value="P:male meiotic nuclear division"/>
    <property type="evidence" value="ECO:0007669"/>
    <property type="project" value="InterPro"/>
</dbReference>
<reference evidence="2" key="1">
    <citation type="submission" date="2025-08" db="UniProtKB">
        <authorList>
            <consortium name="Ensembl"/>
        </authorList>
    </citation>
    <scope>IDENTIFICATION</scope>
</reference>
<dbReference type="GO" id="GO:0043063">
    <property type="term" value="P:intercellular bridge organization"/>
    <property type="evidence" value="ECO:0007669"/>
    <property type="project" value="InterPro"/>
</dbReference>
<dbReference type="Ensembl" id="ENSSLDT00000027411.1">
    <property type="protein sequence ID" value="ENSSLDP00000026596.1"/>
    <property type="gene ID" value="ENSSLDG00000020658.1"/>
</dbReference>
<evidence type="ECO:0000313" key="3">
    <source>
        <dbReference type="Proteomes" id="UP000261360"/>
    </source>
</evidence>
<dbReference type="Pfam" id="PF07714">
    <property type="entry name" value="PK_Tyr_Ser-Thr"/>
    <property type="match status" value="1"/>
</dbReference>
<dbReference type="GO" id="GO:0030496">
    <property type="term" value="C:midbody"/>
    <property type="evidence" value="ECO:0007669"/>
    <property type="project" value="TreeGrafter"/>
</dbReference>
<dbReference type="InterPro" id="IPR036770">
    <property type="entry name" value="Ankyrin_rpt-contain_sf"/>
</dbReference>
<dbReference type="InterPro" id="IPR039339">
    <property type="entry name" value="Tex14"/>
</dbReference>
<dbReference type="InterPro" id="IPR001245">
    <property type="entry name" value="Ser-Thr/Tyr_kinase_cat_dom"/>
</dbReference>
<feature type="domain" description="Protein kinase" evidence="1">
    <location>
        <begin position="45"/>
        <end position="352"/>
    </location>
</feature>
<keyword evidence="3" id="KW-1185">Reference proteome</keyword>
<sequence length="683" mass="76804">VTELLLHYGADPNHRCEDWSTPVHAGVFSCNTSVVSGLLDAGGDLRLHDGEGRTPFDWLRVVKQEGNARVSSPLSGCWWSVIFYIVATVDVCVNKPCQELALPASIPLIRKSDLTQLLMNLLLCVCVCMCVCVCSLHSKLFHPQLLQLMAVSPSDDLQWTGLVFECVTVGTLHNLLHNRRAEFPVLQDRWLLSVMLQVCEGLQYLHGGGLVMRALSSHSVVLTKFRVAKLTCLGFMVPSESACVQTPKSIVLPSSLYRWAAPEVIKQRPCTKEADVYSLCALIQELYTDSEPWGTVNPDRIKQVMDAGEALAADSSVPQPYYDVVLKGLKQHPQDRTCSLQSLCSILQHDIKVCLSLYAVTIWKHFNDKEHSECVLKNLFIACASAHNSSQFHYKIPLSAETAVERQTHLDRQLDRQSYSGAKPKLERERDECTEVESMLQQVGPYTEMCSLLEEFYSGSAEEESETEADIDREIVELSKITVDQQLSTILVNLKVSQELLQQANWSLDTVERVLLLDHRTEDQLDSLTGFRDAPPSSSMSSFSISSTNTSGVNTAAAPPSKHYSLFLQREDHWVQNLEAQLLSRDWELLSHKDLALWQSHYPAEQQHYEQDWSLQLSSRSYMTESHSERADHSTNKLSQYRSALNDSLVNVFSGNKLQVSYKKAVKVFYGRHLLIIGSRQSV</sequence>
<dbReference type="GO" id="GO:0004672">
    <property type="term" value="F:protein kinase activity"/>
    <property type="evidence" value="ECO:0007669"/>
    <property type="project" value="InterPro"/>
</dbReference>
<dbReference type="SUPFAM" id="SSF48403">
    <property type="entry name" value="Ankyrin repeat"/>
    <property type="match status" value="1"/>
</dbReference>
<name>A0A3B4YEM0_SERLL</name>
<dbReference type="GO" id="GO:0045171">
    <property type="term" value="C:intercellular bridge"/>
    <property type="evidence" value="ECO:0007669"/>
    <property type="project" value="TreeGrafter"/>
</dbReference>
<dbReference type="Proteomes" id="UP000261360">
    <property type="component" value="Unplaced"/>
</dbReference>
<dbReference type="PROSITE" id="PS50011">
    <property type="entry name" value="PROTEIN_KINASE_DOM"/>
    <property type="match status" value="1"/>
</dbReference>
<dbReference type="PANTHER" id="PTHR23060:SF3">
    <property type="entry name" value="TESTIS EXPRESSED 14, INTERCELLULAR BRIDGE FORMING FACTOR"/>
    <property type="match status" value="1"/>
</dbReference>
<dbReference type="GeneTree" id="ENSGT00390000015123"/>
<dbReference type="STRING" id="1841481.ENSSLDP00000026596"/>
<dbReference type="SUPFAM" id="SSF56112">
    <property type="entry name" value="Protein kinase-like (PK-like)"/>
    <property type="match status" value="1"/>
</dbReference>
<dbReference type="GO" id="GO:0051306">
    <property type="term" value="P:mitotic sister chromatid separation"/>
    <property type="evidence" value="ECO:0007669"/>
    <property type="project" value="InterPro"/>
</dbReference>
<dbReference type="GO" id="GO:0007094">
    <property type="term" value="P:mitotic spindle assembly checkpoint signaling"/>
    <property type="evidence" value="ECO:0007669"/>
    <property type="project" value="InterPro"/>
</dbReference>
<dbReference type="AlphaFoldDB" id="A0A3B4YEM0"/>
<accession>A0A3B4YEM0</accession>
<organism evidence="2 3">
    <name type="scientific">Seriola lalandi dorsalis</name>
    <dbReference type="NCBI Taxonomy" id="1841481"/>
    <lineage>
        <taxon>Eukaryota</taxon>
        <taxon>Metazoa</taxon>
        <taxon>Chordata</taxon>
        <taxon>Craniata</taxon>
        <taxon>Vertebrata</taxon>
        <taxon>Euteleostomi</taxon>
        <taxon>Actinopterygii</taxon>
        <taxon>Neopterygii</taxon>
        <taxon>Teleostei</taxon>
        <taxon>Neoteleostei</taxon>
        <taxon>Acanthomorphata</taxon>
        <taxon>Carangaria</taxon>
        <taxon>Carangiformes</taxon>
        <taxon>Carangidae</taxon>
        <taxon>Seriola</taxon>
    </lineage>
</organism>
<dbReference type="Gene3D" id="1.25.40.20">
    <property type="entry name" value="Ankyrin repeat-containing domain"/>
    <property type="match status" value="1"/>
</dbReference>
<proteinExistence type="predicted"/>
<dbReference type="GO" id="GO:0008608">
    <property type="term" value="P:attachment of spindle microtubules to kinetochore"/>
    <property type="evidence" value="ECO:0007669"/>
    <property type="project" value="InterPro"/>
</dbReference>
<dbReference type="PANTHER" id="PTHR23060">
    <property type="entry name" value="TESTIS EXPRESSED GENE 14"/>
    <property type="match status" value="1"/>
</dbReference>
<evidence type="ECO:0000259" key="1">
    <source>
        <dbReference type="PROSITE" id="PS50011"/>
    </source>
</evidence>
<dbReference type="GO" id="GO:0005524">
    <property type="term" value="F:ATP binding"/>
    <property type="evidence" value="ECO:0007669"/>
    <property type="project" value="InterPro"/>
</dbReference>
<dbReference type="Gene3D" id="1.10.510.10">
    <property type="entry name" value="Transferase(Phosphotransferase) domain 1"/>
    <property type="match status" value="1"/>
</dbReference>